<dbReference type="InterPro" id="IPR038071">
    <property type="entry name" value="UROD/MetE-like_sf"/>
</dbReference>
<dbReference type="InterPro" id="IPR002629">
    <property type="entry name" value="Met_Synth_C/arc"/>
</dbReference>
<keyword evidence="3" id="KW-0862">Zinc</keyword>
<evidence type="ECO:0000256" key="2">
    <source>
        <dbReference type="ARBA" id="ARBA00022723"/>
    </source>
</evidence>
<comment type="caution">
    <text evidence="5">The sequence shown here is derived from an EMBL/GenBank/DDBJ whole genome shotgun (WGS) entry which is preliminary data.</text>
</comment>
<sequence>MIVFWSSTAESMTRRPMKGMLIGPVSILNWSFVRNDQERHETCYQIALAIKEEVEDLERAGISVIQIDEAAIREGLPLRKSKQPFYLEWIH</sequence>
<accession>A0ABR2QZ35</accession>
<dbReference type="EMBL" id="JBBPBN010000030">
    <property type="protein sequence ID" value="KAK9005751.1"/>
    <property type="molecule type" value="Genomic_DNA"/>
</dbReference>
<dbReference type="PANTHER" id="PTHR30519">
    <property type="entry name" value="5-METHYLTETRAHYDROPTEROYLTRIGLUTAMATE--HOMOCYSTEINE METHYLTRANSFERASE"/>
    <property type="match status" value="1"/>
</dbReference>
<proteinExistence type="predicted"/>
<feature type="domain" description="Cobalamin-independent methionine synthase MetE C-terminal/archaeal" evidence="4">
    <location>
        <begin position="1"/>
        <end position="89"/>
    </location>
</feature>
<dbReference type="SUPFAM" id="SSF51726">
    <property type="entry name" value="UROD/MetE-like"/>
    <property type="match status" value="1"/>
</dbReference>
<organism evidence="5 6">
    <name type="scientific">Hibiscus sabdariffa</name>
    <name type="common">roselle</name>
    <dbReference type="NCBI Taxonomy" id="183260"/>
    <lineage>
        <taxon>Eukaryota</taxon>
        <taxon>Viridiplantae</taxon>
        <taxon>Streptophyta</taxon>
        <taxon>Embryophyta</taxon>
        <taxon>Tracheophyta</taxon>
        <taxon>Spermatophyta</taxon>
        <taxon>Magnoliopsida</taxon>
        <taxon>eudicotyledons</taxon>
        <taxon>Gunneridae</taxon>
        <taxon>Pentapetalae</taxon>
        <taxon>rosids</taxon>
        <taxon>malvids</taxon>
        <taxon>Malvales</taxon>
        <taxon>Malvaceae</taxon>
        <taxon>Malvoideae</taxon>
        <taxon>Hibiscus</taxon>
    </lineage>
</organism>
<protein>
    <recommendedName>
        <fullName evidence="4">Cobalamin-independent methionine synthase MetE C-terminal/archaeal domain-containing protein</fullName>
    </recommendedName>
</protein>
<comment type="cofactor">
    <cofactor evidence="1">
        <name>Zn(2+)</name>
        <dbReference type="ChEBI" id="CHEBI:29105"/>
    </cofactor>
</comment>
<dbReference type="Proteomes" id="UP001396334">
    <property type="component" value="Unassembled WGS sequence"/>
</dbReference>
<evidence type="ECO:0000313" key="6">
    <source>
        <dbReference type="Proteomes" id="UP001396334"/>
    </source>
</evidence>
<evidence type="ECO:0000256" key="3">
    <source>
        <dbReference type="ARBA" id="ARBA00022833"/>
    </source>
</evidence>
<keyword evidence="2" id="KW-0479">Metal-binding</keyword>
<gene>
    <name evidence="5" type="ORF">V6N11_043172</name>
</gene>
<keyword evidence="6" id="KW-1185">Reference proteome</keyword>
<reference evidence="5 6" key="1">
    <citation type="journal article" date="2024" name="G3 (Bethesda)">
        <title>Genome assembly of Hibiscus sabdariffa L. provides insights into metabolisms of medicinal natural products.</title>
        <authorList>
            <person name="Kim T."/>
        </authorList>
    </citation>
    <scope>NUCLEOTIDE SEQUENCE [LARGE SCALE GENOMIC DNA]</scope>
    <source>
        <strain evidence="5">TK-2024</strain>
        <tissue evidence="5">Old leaves</tissue>
    </source>
</reference>
<evidence type="ECO:0000256" key="1">
    <source>
        <dbReference type="ARBA" id="ARBA00001947"/>
    </source>
</evidence>
<name>A0ABR2QZ35_9ROSI</name>
<dbReference type="Gene3D" id="3.20.20.210">
    <property type="match status" value="1"/>
</dbReference>
<dbReference type="Pfam" id="PF01717">
    <property type="entry name" value="Meth_synt_2"/>
    <property type="match status" value="1"/>
</dbReference>
<evidence type="ECO:0000313" key="5">
    <source>
        <dbReference type="EMBL" id="KAK9005751.1"/>
    </source>
</evidence>
<evidence type="ECO:0000259" key="4">
    <source>
        <dbReference type="Pfam" id="PF01717"/>
    </source>
</evidence>